<keyword evidence="1" id="KW-1133">Transmembrane helix</keyword>
<dbReference type="OrthoDB" id="185963at2"/>
<keyword evidence="2" id="KW-0645">Protease</keyword>
<dbReference type="SUPFAM" id="SSF50630">
    <property type="entry name" value="Acid proteases"/>
    <property type="match status" value="1"/>
</dbReference>
<dbReference type="InterPro" id="IPR021109">
    <property type="entry name" value="Peptidase_aspartic_dom_sf"/>
</dbReference>
<dbReference type="InterPro" id="IPR011969">
    <property type="entry name" value="Clan_AA_Asp_peptidase_C"/>
</dbReference>
<dbReference type="Gene3D" id="2.40.70.10">
    <property type="entry name" value="Acid Proteases"/>
    <property type="match status" value="1"/>
</dbReference>
<keyword evidence="1" id="KW-0472">Membrane</keyword>
<evidence type="ECO:0000313" key="3">
    <source>
        <dbReference type="Proteomes" id="UP000198781"/>
    </source>
</evidence>
<dbReference type="InterPro" id="IPR001969">
    <property type="entry name" value="Aspartic_peptidase_AS"/>
</dbReference>
<keyword evidence="3" id="KW-1185">Reference proteome</keyword>
<proteinExistence type="predicted"/>
<sequence>MGSDSEDRGHAHRSGVKGASEIVDVEDAHLPGERRTRSLARRGLWGILAFWLAVMGVLYVAMDHFLKPRGASVTAEGALVIPRHRDGHFRVAGTVNGQPVMFMVDTGASLVSVTDALASKAGLSGGERTQFRTANGTREGRVVAADSVTVRSLAVSGLRVGTGYTGDDEEDALLGQNFLQHFDVEIGRDRMVLRPRG</sequence>
<dbReference type="InterPro" id="IPR034122">
    <property type="entry name" value="Retropepsin-like_bacterial"/>
</dbReference>
<dbReference type="EMBL" id="FMZC01000006">
    <property type="protein sequence ID" value="SDD37821.1"/>
    <property type="molecule type" value="Genomic_DNA"/>
</dbReference>
<reference evidence="2 3" key="1">
    <citation type="submission" date="2016-10" db="EMBL/GenBank/DDBJ databases">
        <authorList>
            <person name="de Groot N.N."/>
        </authorList>
    </citation>
    <scope>NUCLEOTIDE SEQUENCE [LARGE SCALE GENOMIC DNA]</scope>
    <source>
        <strain evidence="2 3">DSM 16619</strain>
    </source>
</reference>
<dbReference type="GO" id="GO:0004190">
    <property type="term" value="F:aspartic-type endopeptidase activity"/>
    <property type="evidence" value="ECO:0007669"/>
    <property type="project" value="InterPro"/>
</dbReference>
<dbReference type="CDD" id="cd05483">
    <property type="entry name" value="retropepsin_like_bacteria"/>
    <property type="match status" value="1"/>
</dbReference>
<dbReference type="NCBIfam" id="TIGR02281">
    <property type="entry name" value="clan_AA_DTGA"/>
    <property type="match status" value="1"/>
</dbReference>
<keyword evidence="1" id="KW-0812">Transmembrane</keyword>
<keyword evidence="2" id="KW-0378">Hydrolase</keyword>
<dbReference type="Proteomes" id="UP000198781">
    <property type="component" value="Unassembled WGS sequence"/>
</dbReference>
<dbReference type="RefSeq" id="WP_092743649.1">
    <property type="nucleotide sequence ID" value="NZ_FMZC01000006.1"/>
</dbReference>
<evidence type="ECO:0000256" key="1">
    <source>
        <dbReference type="SAM" id="Phobius"/>
    </source>
</evidence>
<accession>A0A1G6U960</accession>
<dbReference type="GO" id="GO:0006508">
    <property type="term" value="P:proteolysis"/>
    <property type="evidence" value="ECO:0007669"/>
    <property type="project" value="UniProtKB-KW"/>
</dbReference>
<feature type="transmembrane region" description="Helical" evidence="1">
    <location>
        <begin position="43"/>
        <end position="62"/>
    </location>
</feature>
<organism evidence="2 3">
    <name type="scientific">Paracidovorax valerianellae</name>
    <dbReference type="NCBI Taxonomy" id="187868"/>
    <lineage>
        <taxon>Bacteria</taxon>
        <taxon>Pseudomonadati</taxon>
        <taxon>Pseudomonadota</taxon>
        <taxon>Betaproteobacteria</taxon>
        <taxon>Burkholderiales</taxon>
        <taxon>Comamonadaceae</taxon>
        <taxon>Paracidovorax</taxon>
    </lineage>
</organism>
<dbReference type="PROSITE" id="PS00141">
    <property type="entry name" value="ASP_PROTEASE"/>
    <property type="match status" value="1"/>
</dbReference>
<evidence type="ECO:0000313" key="2">
    <source>
        <dbReference type="EMBL" id="SDD37821.1"/>
    </source>
</evidence>
<protein>
    <submittedName>
        <fullName evidence="2">Aspartyl protease family protein</fullName>
    </submittedName>
</protein>
<dbReference type="Pfam" id="PF13975">
    <property type="entry name" value="gag-asp_proteas"/>
    <property type="match status" value="1"/>
</dbReference>
<name>A0A1G6U960_9BURK</name>
<gene>
    <name evidence="2" type="ORF">SAMN05192589_10622</name>
</gene>
<dbReference type="AlphaFoldDB" id="A0A1G6U960"/>